<comment type="caution">
    <text evidence="4">The sequence shown here is derived from an EMBL/GenBank/DDBJ whole genome shotgun (WGS) entry which is preliminary data.</text>
</comment>
<name>R8H132_BACCE</name>
<keyword evidence="4" id="KW-0969">Cilium</keyword>
<dbReference type="EMBL" id="AHES01000071">
    <property type="protein sequence ID" value="EOO66568.1"/>
    <property type="molecule type" value="Genomic_DNA"/>
</dbReference>
<feature type="region of interest" description="Disordered" evidence="3">
    <location>
        <begin position="165"/>
        <end position="196"/>
    </location>
</feature>
<dbReference type="NCBIfam" id="NF005278">
    <property type="entry name" value="PRK06792.1"/>
    <property type="match status" value="1"/>
</dbReference>
<comment type="similarity">
    <text evidence="1">Belongs to the FlgD family.</text>
</comment>
<evidence type="ECO:0000256" key="3">
    <source>
        <dbReference type="SAM" id="MobiDB-lite"/>
    </source>
</evidence>
<evidence type="ECO:0000313" key="4">
    <source>
        <dbReference type="EMBL" id="EOO66568.1"/>
    </source>
</evidence>
<dbReference type="GO" id="GO:0044781">
    <property type="term" value="P:bacterial-type flagellum organization"/>
    <property type="evidence" value="ECO:0007669"/>
    <property type="project" value="UniProtKB-KW"/>
</dbReference>
<reference evidence="4 5" key="1">
    <citation type="submission" date="2012-12" db="EMBL/GenBank/DDBJ databases">
        <title>The Genome Sequence of Bacillus cereus VD021.</title>
        <authorList>
            <consortium name="The Broad Institute Genome Sequencing Platform"/>
            <consortium name="The Broad Institute Genome Sequencing Center for Infectious Disease"/>
            <person name="Feldgarden M."/>
            <person name="Van der Auwera G.A."/>
            <person name="Mahillon J."/>
            <person name="Duprez V."/>
            <person name="Timmery S."/>
            <person name="Mattelet C."/>
            <person name="Dierick K."/>
            <person name="Sun M."/>
            <person name="Yu Z."/>
            <person name="Zhu L."/>
            <person name="Hu X."/>
            <person name="Shank E.B."/>
            <person name="Swiecicka I."/>
            <person name="Hansen B.M."/>
            <person name="Andrup L."/>
            <person name="Walker B."/>
            <person name="Young S.K."/>
            <person name="Zeng Q."/>
            <person name="Gargeya S."/>
            <person name="Fitzgerald M."/>
            <person name="Haas B."/>
            <person name="Abouelleil A."/>
            <person name="Alvarado L."/>
            <person name="Arachchi H.M."/>
            <person name="Berlin A.M."/>
            <person name="Chapman S.B."/>
            <person name="Dewar J."/>
            <person name="Goldberg J."/>
            <person name="Griggs A."/>
            <person name="Gujja S."/>
            <person name="Hansen M."/>
            <person name="Howarth C."/>
            <person name="Imamovic A."/>
            <person name="Larimer J."/>
            <person name="McCowan C."/>
            <person name="Murphy C."/>
            <person name="Neiman D."/>
            <person name="Pearson M."/>
            <person name="Priest M."/>
            <person name="Roberts A."/>
            <person name="Saif S."/>
            <person name="Shea T."/>
            <person name="Sisk P."/>
            <person name="Sykes S."/>
            <person name="Wortman J."/>
            <person name="Nusbaum C."/>
            <person name="Birren B."/>
        </authorList>
    </citation>
    <scope>NUCLEOTIDE SEQUENCE [LARGE SCALE GENOMIC DNA]</scope>
    <source>
        <strain evidence="4 5">VD021</strain>
    </source>
</reference>
<evidence type="ECO:0000256" key="1">
    <source>
        <dbReference type="ARBA" id="ARBA00010577"/>
    </source>
</evidence>
<organism evidence="4 5">
    <name type="scientific">Bacillus cereus VD021</name>
    <dbReference type="NCBI Taxonomy" id="1053224"/>
    <lineage>
        <taxon>Bacteria</taxon>
        <taxon>Bacillati</taxon>
        <taxon>Bacillota</taxon>
        <taxon>Bacilli</taxon>
        <taxon>Bacillales</taxon>
        <taxon>Bacillaceae</taxon>
        <taxon>Bacillus</taxon>
        <taxon>Bacillus cereus group</taxon>
    </lineage>
</organism>
<dbReference type="HOGENOM" id="CLU_047535_1_0_9"/>
<dbReference type="AlphaFoldDB" id="R8H132"/>
<gene>
    <name evidence="4" type="ORF">IIC_05378</name>
</gene>
<dbReference type="Pfam" id="PF03963">
    <property type="entry name" value="FlgD"/>
    <property type="match status" value="1"/>
</dbReference>
<dbReference type="InterPro" id="IPR005648">
    <property type="entry name" value="FlgD"/>
</dbReference>
<evidence type="ECO:0000256" key="2">
    <source>
        <dbReference type="ARBA" id="ARBA00022795"/>
    </source>
</evidence>
<keyword evidence="2" id="KW-1005">Bacterial flagellum biogenesis</keyword>
<dbReference type="Proteomes" id="UP000014040">
    <property type="component" value="Unassembled WGS sequence"/>
</dbReference>
<sequence>MPTVGLNTTSTNHIPLQAGAQKNNVPVNGVQSPVQQTNGVSAGEQKTPGVMGKDDFLKLFLSSFQHQDPFNAMDMNQMMNQTAQLSLMEQVQNMTKAVDSLRTTMYSTALDGGMKFLGKYVRGIDGDGKKVTGQVETVRLAENNDVQLVIDNKIVSLRFVERVSDKPIGETNPEDAKKDDQKVTEEVTEEVKTTNS</sequence>
<dbReference type="RefSeq" id="WP_016103063.1">
    <property type="nucleotide sequence ID" value="NZ_KB976284.1"/>
</dbReference>
<keyword evidence="4" id="KW-0966">Cell projection</keyword>
<keyword evidence="4" id="KW-0282">Flagellum</keyword>
<proteinExistence type="inferred from homology"/>
<protein>
    <submittedName>
        <fullName evidence="4">Flagellar basal body rod modification protein</fullName>
    </submittedName>
</protein>
<dbReference type="PATRIC" id="fig|1053224.3.peg.5407"/>
<accession>R8H132</accession>
<evidence type="ECO:0000313" key="5">
    <source>
        <dbReference type="Proteomes" id="UP000014040"/>
    </source>
</evidence>